<dbReference type="SUPFAM" id="SSF54211">
    <property type="entry name" value="Ribosomal protein S5 domain 2-like"/>
    <property type="match status" value="2"/>
</dbReference>
<proteinExistence type="inferred from homology"/>
<dbReference type="Proteomes" id="UP000769156">
    <property type="component" value="Unassembled WGS sequence"/>
</dbReference>
<keyword evidence="6" id="KW-0963">Cytoplasm</keyword>
<dbReference type="NCBIfam" id="NF002114">
    <property type="entry name" value="PRK00951.2-4"/>
    <property type="match status" value="1"/>
</dbReference>
<comment type="pathway">
    <text evidence="1 6 7">Amino-acid biosynthesis; L-histidine biosynthesis; L-histidine from 5-phospho-alpha-D-ribose 1-diphosphate: step 6/9.</text>
</comment>
<evidence type="ECO:0000256" key="6">
    <source>
        <dbReference type="HAMAP-Rule" id="MF_00076"/>
    </source>
</evidence>
<evidence type="ECO:0000256" key="2">
    <source>
        <dbReference type="ARBA" id="ARBA00016664"/>
    </source>
</evidence>
<comment type="similarity">
    <text evidence="6 7">Belongs to the imidazoleglycerol-phosphate dehydratase family.</text>
</comment>
<dbReference type="GO" id="GO:0005737">
    <property type="term" value="C:cytoplasm"/>
    <property type="evidence" value="ECO:0007669"/>
    <property type="project" value="UniProtKB-SubCell"/>
</dbReference>
<dbReference type="CDD" id="cd07914">
    <property type="entry name" value="IGPD"/>
    <property type="match status" value="1"/>
</dbReference>
<organism evidence="8 9">
    <name type="scientific">Lachnoclostridium phocaeense</name>
    <dbReference type="NCBI Taxonomy" id="1871021"/>
    <lineage>
        <taxon>Bacteria</taxon>
        <taxon>Bacillati</taxon>
        <taxon>Bacillota</taxon>
        <taxon>Clostridia</taxon>
        <taxon>Lachnospirales</taxon>
        <taxon>Lachnospiraceae</taxon>
    </lineage>
</organism>
<protein>
    <recommendedName>
        <fullName evidence="2 6">Imidazoleglycerol-phosphate dehydratase</fullName>
        <shortName evidence="6">IGPD</shortName>
        <ecNumber evidence="6 7">4.2.1.19</ecNumber>
    </recommendedName>
</protein>
<dbReference type="AlphaFoldDB" id="A0A921I3N4"/>
<evidence type="ECO:0000313" key="8">
    <source>
        <dbReference type="EMBL" id="HJF94717.1"/>
    </source>
</evidence>
<evidence type="ECO:0000256" key="1">
    <source>
        <dbReference type="ARBA" id="ARBA00005047"/>
    </source>
</evidence>
<evidence type="ECO:0000256" key="3">
    <source>
        <dbReference type="ARBA" id="ARBA00022605"/>
    </source>
</evidence>
<dbReference type="PROSITE" id="PS00955">
    <property type="entry name" value="IGP_DEHYDRATASE_2"/>
    <property type="match status" value="1"/>
</dbReference>
<dbReference type="FunFam" id="3.30.230.40:FF:000001">
    <property type="entry name" value="Imidazoleglycerol-phosphate dehydratase HisB"/>
    <property type="match status" value="1"/>
</dbReference>
<dbReference type="GO" id="GO:0000105">
    <property type="term" value="P:L-histidine biosynthetic process"/>
    <property type="evidence" value="ECO:0007669"/>
    <property type="project" value="UniProtKB-UniRule"/>
</dbReference>
<comment type="caution">
    <text evidence="8">The sequence shown here is derived from an EMBL/GenBank/DDBJ whole genome shotgun (WGS) entry which is preliminary data.</text>
</comment>
<dbReference type="InterPro" id="IPR020568">
    <property type="entry name" value="Ribosomal_Su5_D2-typ_SF"/>
</dbReference>
<dbReference type="EMBL" id="DYVY01000128">
    <property type="protein sequence ID" value="HJF94717.1"/>
    <property type="molecule type" value="Genomic_DNA"/>
</dbReference>
<reference evidence="8" key="2">
    <citation type="submission" date="2021-09" db="EMBL/GenBank/DDBJ databases">
        <authorList>
            <person name="Gilroy R."/>
        </authorList>
    </citation>
    <scope>NUCLEOTIDE SEQUENCE</scope>
    <source>
        <strain evidence="8">ChiSjej5B23-16112</strain>
    </source>
</reference>
<dbReference type="InterPro" id="IPR020565">
    <property type="entry name" value="ImidazoleglycerP_deHydtase_CS"/>
</dbReference>
<dbReference type="NCBIfam" id="NF002111">
    <property type="entry name" value="PRK00951.2-1"/>
    <property type="match status" value="1"/>
</dbReference>
<keyword evidence="4 6" id="KW-0368">Histidine biosynthesis</keyword>
<evidence type="ECO:0000256" key="7">
    <source>
        <dbReference type="RuleBase" id="RU000599"/>
    </source>
</evidence>
<name>A0A921I3N4_9FIRM</name>
<dbReference type="InterPro" id="IPR038494">
    <property type="entry name" value="IGPD_sf"/>
</dbReference>
<dbReference type="FunFam" id="3.30.230.40:FF:000003">
    <property type="entry name" value="Imidazoleglycerol-phosphate dehydratase HisB"/>
    <property type="match status" value="1"/>
</dbReference>
<dbReference type="PANTHER" id="PTHR23133">
    <property type="entry name" value="IMIDAZOLEGLYCEROL-PHOSPHATE DEHYDRATASE HIS7"/>
    <property type="match status" value="1"/>
</dbReference>
<dbReference type="PANTHER" id="PTHR23133:SF2">
    <property type="entry name" value="IMIDAZOLEGLYCEROL-PHOSPHATE DEHYDRATASE"/>
    <property type="match status" value="1"/>
</dbReference>
<dbReference type="Gene3D" id="3.30.230.40">
    <property type="entry name" value="Imidazole glycerol phosphate dehydratase, domain 1"/>
    <property type="match status" value="2"/>
</dbReference>
<comment type="subcellular location">
    <subcellularLocation>
        <location evidence="6 7">Cytoplasm</location>
    </subcellularLocation>
</comment>
<accession>A0A921I3N4</accession>
<dbReference type="PROSITE" id="PS00954">
    <property type="entry name" value="IGP_DEHYDRATASE_1"/>
    <property type="match status" value="1"/>
</dbReference>
<gene>
    <name evidence="6 8" type="primary">hisB</name>
    <name evidence="8" type="ORF">K8V82_07980</name>
</gene>
<evidence type="ECO:0000256" key="4">
    <source>
        <dbReference type="ARBA" id="ARBA00023102"/>
    </source>
</evidence>
<dbReference type="EC" id="4.2.1.19" evidence="6 7"/>
<evidence type="ECO:0000256" key="5">
    <source>
        <dbReference type="ARBA" id="ARBA00023239"/>
    </source>
</evidence>
<dbReference type="GO" id="GO:0004424">
    <property type="term" value="F:imidazoleglycerol-phosphate dehydratase activity"/>
    <property type="evidence" value="ECO:0007669"/>
    <property type="project" value="UniProtKB-UniRule"/>
</dbReference>
<dbReference type="InterPro" id="IPR000807">
    <property type="entry name" value="ImidazoleglycerolP_deHydtase"/>
</dbReference>
<dbReference type="HAMAP" id="MF_00076">
    <property type="entry name" value="HisB"/>
    <property type="match status" value="1"/>
</dbReference>
<reference evidence="8" key="1">
    <citation type="journal article" date="2021" name="PeerJ">
        <title>Extensive microbial diversity within the chicken gut microbiome revealed by metagenomics and culture.</title>
        <authorList>
            <person name="Gilroy R."/>
            <person name="Ravi A."/>
            <person name="Getino M."/>
            <person name="Pursley I."/>
            <person name="Horton D.L."/>
            <person name="Alikhan N.F."/>
            <person name="Baker D."/>
            <person name="Gharbi K."/>
            <person name="Hall N."/>
            <person name="Watson M."/>
            <person name="Adriaenssens E.M."/>
            <person name="Foster-Nyarko E."/>
            <person name="Jarju S."/>
            <person name="Secka A."/>
            <person name="Antonio M."/>
            <person name="Oren A."/>
            <person name="Chaudhuri R.R."/>
            <person name="La Ragione R."/>
            <person name="Hildebrand F."/>
            <person name="Pallen M.J."/>
        </authorList>
    </citation>
    <scope>NUCLEOTIDE SEQUENCE</scope>
    <source>
        <strain evidence="8">ChiSjej5B23-16112</strain>
    </source>
</reference>
<dbReference type="Pfam" id="PF00475">
    <property type="entry name" value="IGPD"/>
    <property type="match status" value="1"/>
</dbReference>
<keyword evidence="5 6" id="KW-0456">Lyase</keyword>
<keyword evidence="3 6" id="KW-0028">Amino-acid biosynthesis</keyword>
<comment type="catalytic activity">
    <reaction evidence="6 7">
        <text>D-erythro-1-(imidazol-4-yl)glycerol 3-phosphate = 3-(imidazol-4-yl)-2-oxopropyl phosphate + H2O</text>
        <dbReference type="Rhea" id="RHEA:11040"/>
        <dbReference type="ChEBI" id="CHEBI:15377"/>
        <dbReference type="ChEBI" id="CHEBI:57766"/>
        <dbReference type="ChEBI" id="CHEBI:58278"/>
        <dbReference type="EC" id="4.2.1.19"/>
    </reaction>
</comment>
<sequence length="195" mass="21459">MDRKATIRRTTKETDIEVTICLDGTGKTDIETGIGFFDHMLDGFARHGLFDLTVKAAGDLDVDCHHTVEDTGIVLGSAILEALGGKEGIKRYGNFLLPMDETLILCAIDLSGRPYLNYDAPFTAERIGDLDTEMVREFFYAVSYSAKMNLHLKVLDGINNHHIAEAIFKGFGKALDMAVSVDPRVEGTWTTKGTL</sequence>
<evidence type="ECO:0000313" key="9">
    <source>
        <dbReference type="Proteomes" id="UP000769156"/>
    </source>
</evidence>
<dbReference type="RefSeq" id="WP_226394041.1">
    <property type="nucleotide sequence ID" value="NZ_CAUGIN010000010.1"/>
</dbReference>